<keyword evidence="2" id="KW-1185">Reference proteome</keyword>
<dbReference type="Proteomes" id="UP000076625">
    <property type="component" value="Unassembled WGS sequence"/>
</dbReference>
<dbReference type="STRING" id="1452487.AVW16_03685"/>
<dbReference type="Pfam" id="PF05742">
    <property type="entry name" value="TANGO2"/>
    <property type="match status" value="1"/>
</dbReference>
<accession>A0A163B8H9</accession>
<dbReference type="OrthoDB" id="4380123at2"/>
<evidence type="ECO:0000313" key="1">
    <source>
        <dbReference type="EMBL" id="KZE24991.1"/>
    </source>
</evidence>
<proteinExistence type="predicted"/>
<protein>
    <recommendedName>
        <fullName evidence="3">NRDE family protein</fullName>
    </recommendedName>
</protein>
<reference evidence="2" key="1">
    <citation type="submission" date="2016-01" db="EMBL/GenBank/DDBJ databases">
        <title>Draft genome of Chromobacterium sp. F49.</title>
        <authorList>
            <person name="Hong K.W."/>
        </authorList>
    </citation>
    <scope>NUCLEOTIDE SEQUENCE [LARGE SCALE GENOMIC DNA]</scope>
    <source>
        <strain evidence="2">CN10</strain>
    </source>
</reference>
<dbReference type="PANTHER" id="PTHR17985:SF8">
    <property type="entry name" value="TRANSPORT AND GOLGI ORGANIZATION PROTEIN 2 HOMOLOG"/>
    <property type="match status" value="1"/>
</dbReference>
<dbReference type="InterPro" id="IPR008551">
    <property type="entry name" value="TANGO2"/>
</dbReference>
<dbReference type="EMBL" id="LQQU01000060">
    <property type="protein sequence ID" value="KZE24991.1"/>
    <property type="molecule type" value="Genomic_DNA"/>
</dbReference>
<gene>
    <name evidence="1" type="ORF">AVW16_03685</name>
</gene>
<organism evidence="1 2">
    <name type="scientific">Crenobacter luteus</name>
    <dbReference type="NCBI Taxonomy" id="1452487"/>
    <lineage>
        <taxon>Bacteria</taxon>
        <taxon>Pseudomonadati</taxon>
        <taxon>Pseudomonadota</taxon>
        <taxon>Betaproteobacteria</taxon>
        <taxon>Neisseriales</taxon>
        <taxon>Neisseriaceae</taxon>
        <taxon>Crenobacter</taxon>
    </lineage>
</organism>
<comment type="caution">
    <text evidence="1">The sequence shown here is derived from an EMBL/GenBank/DDBJ whole genome shotgun (WGS) entry which is preliminary data.</text>
</comment>
<dbReference type="PANTHER" id="PTHR17985">
    <property type="entry name" value="SER/THR-RICH PROTEIN T10 IN DGCR REGION"/>
    <property type="match status" value="1"/>
</dbReference>
<evidence type="ECO:0000313" key="2">
    <source>
        <dbReference type="Proteomes" id="UP000076625"/>
    </source>
</evidence>
<name>A0A163B8H9_9NEIS</name>
<dbReference type="AlphaFoldDB" id="A0A163B8H9"/>
<sequence>MCVIALAYKSPALGPLFLVANRDERYARAAAPLGYWPDAPGVLGGRDLEAGGSWLAVSAEGRLAALTNIRSGRPQPGRVSRGHLVRDFVTGAMSAREFAAELAARRGDYAPFNLLFGEVSDLYHFHSATGAFARLTPGIHTLSNATLDTRWPKTDKLAERLAACRRRPSSDEAFAWLADRDEAPLDALPNTGVGLALERMLSPVFTHGRDYGTRASMVLAAHARGDVDFAERSFGPSGRETGRVAYTLRLAPRRSA</sequence>
<evidence type="ECO:0008006" key="3">
    <source>
        <dbReference type="Google" id="ProtNLM"/>
    </source>
</evidence>